<keyword evidence="1" id="KW-0732">Signal</keyword>
<keyword evidence="3" id="KW-1185">Reference proteome</keyword>
<evidence type="ECO:0000313" key="2">
    <source>
        <dbReference type="EMBL" id="MFM9518879.1"/>
    </source>
</evidence>
<sequence length="110" mass="11857">MKASQLIAFLGVTTMSMNVLAEGGGDRTFEKMFSANAQAMEQYAANLGKPAPVVEDYRYGMTLDVVKVVSVVRPAKGCTVVPAAMTFEDSRGQLKTLRYLEAGECRKQGG</sequence>
<proteinExistence type="predicted"/>
<dbReference type="InterPro" id="IPR021245">
    <property type="entry name" value="DUF2790"/>
</dbReference>
<reference evidence="2 3" key="1">
    <citation type="submission" date="2024-12" db="EMBL/GenBank/DDBJ databases">
        <title>Pseudomonas species isolated from Lotus nodules promote plant growth.</title>
        <authorList>
            <person name="Yu Y.-H."/>
            <person name="Kurtenbach J."/>
            <person name="Crosbie D."/>
            <person name="Brachmann A."/>
            <person name="Marin M."/>
        </authorList>
    </citation>
    <scope>NUCLEOTIDE SEQUENCE [LARGE SCALE GENOMIC DNA]</scope>
    <source>
        <strain evidence="2 3">PLb12A</strain>
    </source>
</reference>
<dbReference type="RefSeq" id="WP_409078844.1">
    <property type="nucleotide sequence ID" value="NZ_CP178857.1"/>
</dbReference>
<evidence type="ECO:0000256" key="1">
    <source>
        <dbReference type="SAM" id="SignalP"/>
    </source>
</evidence>
<dbReference type="Pfam" id="PF10976">
    <property type="entry name" value="DUF2790"/>
    <property type="match status" value="1"/>
</dbReference>
<dbReference type="Gene3D" id="2.30.140.50">
    <property type="entry name" value="Protein of unknown function DUF2790"/>
    <property type="match status" value="1"/>
</dbReference>
<accession>A0ABW9HAH3</accession>
<feature type="signal peptide" evidence="1">
    <location>
        <begin position="1"/>
        <end position="21"/>
    </location>
</feature>
<feature type="chain" id="PRO_5046049373" evidence="1">
    <location>
        <begin position="22"/>
        <end position="110"/>
    </location>
</feature>
<name>A0ABW9HAH3_9PSED</name>
<organism evidence="2 3">
    <name type="scientific">Pseudomonas monachiensis</name>
    <dbReference type="NCBI Taxonomy" id="3060212"/>
    <lineage>
        <taxon>Bacteria</taxon>
        <taxon>Pseudomonadati</taxon>
        <taxon>Pseudomonadota</taxon>
        <taxon>Gammaproteobacteria</taxon>
        <taxon>Pseudomonadales</taxon>
        <taxon>Pseudomonadaceae</taxon>
        <taxon>Pseudomonas</taxon>
    </lineage>
</organism>
<comment type="caution">
    <text evidence="2">The sequence shown here is derived from an EMBL/GenBank/DDBJ whole genome shotgun (WGS) entry which is preliminary data.</text>
</comment>
<dbReference type="Proteomes" id="UP001631987">
    <property type="component" value="Unassembled WGS sequence"/>
</dbReference>
<dbReference type="NCBIfam" id="NF041599">
    <property type="entry name" value="reg_PtrA_PA2808"/>
    <property type="match status" value="1"/>
</dbReference>
<gene>
    <name evidence="2" type="ORF">ACKKH4_16700</name>
</gene>
<dbReference type="EMBL" id="JBJVNW010000008">
    <property type="protein sequence ID" value="MFM9518879.1"/>
    <property type="molecule type" value="Genomic_DNA"/>
</dbReference>
<protein>
    <submittedName>
        <fullName evidence="2">DUF2790 domain-containing protein</fullName>
    </submittedName>
</protein>
<evidence type="ECO:0000313" key="3">
    <source>
        <dbReference type="Proteomes" id="UP001631987"/>
    </source>
</evidence>